<dbReference type="Pfam" id="PF04356">
    <property type="entry name" value="DUF489"/>
    <property type="match status" value="1"/>
</dbReference>
<evidence type="ECO:0000313" key="5">
    <source>
        <dbReference type="EMBL" id="MFD2094674.1"/>
    </source>
</evidence>
<evidence type="ECO:0000256" key="4">
    <source>
        <dbReference type="HAMAP-Rule" id="MF_00695"/>
    </source>
</evidence>
<dbReference type="InterPro" id="IPR035932">
    <property type="entry name" value="HflD-like_sf"/>
</dbReference>
<gene>
    <name evidence="4 5" type="primary">hflD</name>
    <name evidence="5" type="ORF">ACFSJ3_01660</name>
</gene>
<evidence type="ECO:0000313" key="6">
    <source>
        <dbReference type="Proteomes" id="UP001597380"/>
    </source>
</evidence>
<organism evidence="5 6">
    <name type="scientific">Corallincola platygyrae</name>
    <dbReference type="NCBI Taxonomy" id="1193278"/>
    <lineage>
        <taxon>Bacteria</taxon>
        <taxon>Pseudomonadati</taxon>
        <taxon>Pseudomonadota</taxon>
        <taxon>Gammaproteobacteria</taxon>
        <taxon>Alteromonadales</taxon>
        <taxon>Psychromonadaceae</taxon>
        <taxon>Corallincola</taxon>
    </lineage>
</organism>
<comment type="similarity">
    <text evidence="4">Belongs to the HflD family.</text>
</comment>
<accession>A0ABW4XHZ8</accession>
<keyword evidence="2 4" id="KW-0963">Cytoplasm</keyword>
<name>A0ABW4XHZ8_9GAMM</name>
<dbReference type="RefSeq" id="WP_345338842.1">
    <property type="nucleotide sequence ID" value="NZ_BAABLI010000007.1"/>
</dbReference>
<keyword evidence="6" id="KW-1185">Reference proteome</keyword>
<protein>
    <recommendedName>
        <fullName evidence="4">High frequency lysogenization protein HflD homolog</fullName>
    </recommendedName>
</protein>
<proteinExistence type="inferred from homology"/>
<dbReference type="HAMAP" id="MF_00695">
    <property type="entry name" value="HflD_protein"/>
    <property type="match status" value="1"/>
</dbReference>
<reference evidence="6" key="1">
    <citation type="journal article" date="2019" name="Int. J. Syst. Evol. Microbiol.">
        <title>The Global Catalogue of Microorganisms (GCM) 10K type strain sequencing project: providing services to taxonomists for standard genome sequencing and annotation.</title>
        <authorList>
            <consortium name="The Broad Institute Genomics Platform"/>
            <consortium name="The Broad Institute Genome Sequencing Center for Infectious Disease"/>
            <person name="Wu L."/>
            <person name="Ma J."/>
        </authorList>
    </citation>
    <scope>NUCLEOTIDE SEQUENCE [LARGE SCALE GENOMIC DNA]</scope>
    <source>
        <strain evidence="6">CGMCC 1.10992</strain>
    </source>
</reference>
<evidence type="ECO:0000256" key="3">
    <source>
        <dbReference type="ARBA" id="ARBA00023136"/>
    </source>
</evidence>
<keyword evidence="1 4" id="KW-1003">Cell membrane</keyword>
<dbReference type="SUPFAM" id="SSF101322">
    <property type="entry name" value="YcfC-like"/>
    <property type="match status" value="1"/>
</dbReference>
<evidence type="ECO:0000256" key="1">
    <source>
        <dbReference type="ARBA" id="ARBA00022475"/>
    </source>
</evidence>
<dbReference type="Proteomes" id="UP001597380">
    <property type="component" value="Unassembled WGS sequence"/>
</dbReference>
<dbReference type="PANTHER" id="PTHR38100:SF1">
    <property type="entry name" value="HIGH FREQUENCY LYSOGENIZATION PROTEIN HFLD"/>
    <property type="match status" value="1"/>
</dbReference>
<dbReference type="NCBIfam" id="NF001248">
    <property type="entry name" value="PRK00218.1-4"/>
    <property type="match status" value="1"/>
</dbReference>
<comment type="caution">
    <text evidence="5">The sequence shown here is derived from an EMBL/GenBank/DDBJ whole genome shotgun (WGS) entry which is preliminary data.</text>
</comment>
<dbReference type="NCBIfam" id="NF001246">
    <property type="entry name" value="PRK00218.1-2"/>
    <property type="match status" value="1"/>
</dbReference>
<dbReference type="PANTHER" id="PTHR38100">
    <property type="entry name" value="HIGH FREQUENCY LYSOGENIZATION PROTEIN HFLD"/>
    <property type="match status" value="1"/>
</dbReference>
<dbReference type="EMBL" id="JBHUHT010000004">
    <property type="protein sequence ID" value="MFD2094674.1"/>
    <property type="molecule type" value="Genomic_DNA"/>
</dbReference>
<dbReference type="Gene3D" id="1.10.3890.10">
    <property type="entry name" value="HflD-like"/>
    <property type="match status" value="1"/>
</dbReference>
<keyword evidence="3 4" id="KW-0472">Membrane</keyword>
<comment type="subcellular location">
    <subcellularLocation>
        <location evidence="4">Cytoplasm</location>
    </subcellularLocation>
    <subcellularLocation>
        <location evidence="4">Cell membrane</location>
        <topology evidence="4">Peripheral membrane protein</topology>
        <orientation evidence="4">Cytoplasmic side</orientation>
    </subcellularLocation>
</comment>
<sequence>MSTPLIDQVLSFSGICQATALVQQIAKTGQADSDALQNTLKSILITDPRSTEEVFGGTANLTLGINTLVNQLNPTGDSKDAELTRYVVNLLSLERKVAQQRGLMSMLGERITQVKRQIEHTNELDSQVVRSLAAIYSDLISPLGPRIQVSGSPTYLKQDLCQNQIRAALLAGLRAAVLWRQVGGKRRHLLLSRKKILDTARYLKTQVI</sequence>
<dbReference type="InterPro" id="IPR007451">
    <property type="entry name" value="HflD"/>
</dbReference>
<evidence type="ECO:0000256" key="2">
    <source>
        <dbReference type="ARBA" id="ARBA00022490"/>
    </source>
</evidence>